<dbReference type="EMBL" id="LXQA010552683">
    <property type="protein sequence ID" value="MCI58846.1"/>
    <property type="molecule type" value="Genomic_DNA"/>
</dbReference>
<comment type="caution">
    <text evidence="2">The sequence shown here is derived from an EMBL/GenBank/DDBJ whole genome shotgun (WGS) entry which is preliminary data.</text>
</comment>
<accession>A0A392TFD6</accession>
<keyword evidence="3" id="KW-1185">Reference proteome</keyword>
<organism evidence="2 3">
    <name type="scientific">Trifolium medium</name>
    <dbReference type="NCBI Taxonomy" id="97028"/>
    <lineage>
        <taxon>Eukaryota</taxon>
        <taxon>Viridiplantae</taxon>
        <taxon>Streptophyta</taxon>
        <taxon>Embryophyta</taxon>
        <taxon>Tracheophyta</taxon>
        <taxon>Spermatophyta</taxon>
        <taxon>Magnoliopsida</taxon>
        <taxon>eudicotyledons</taxon>
        <taxon>Gunneridae</taxon>
        <taxon>Pentapetalae</taxon>
        <taxon>rosids</taxon>
        <taxon>fabids</taxon>
        <taxon>Fabales</taxon>
        <taxon>Fabaceae</taxon>
        <taxon>Papilionoideae</taxon>
        <taxon>50 kb inversion clade</taxon>
        <taxon>NPAAA clade</taxon>
        <taxon>Hologalegina</taxon>
        <taxon>IRL clade</taxon>
        <taxon>Trifolieae</taxon>
        <taxon>Trifolium</taxon>
    </lineage>
</organism>
<reference evidence="2 3" key="1">
    <citation type="journal article" date="2018" name="Front. Plant Sci.">
        <title>Red Clover (Trifolium pratense) and Zigzag Clover (T. medium) - A Picture of Genomic Similarities and Differences.</title>
        <authorList>
            <person name="Dluhosova J."/>
            <person name="Istvanek J."/>
            <person name="Nedelnik J."/>
            <person name="Repkova J."/>
        </authorList>
    </citation>
    <scope>NUCLEOTIDE SEQUENCE [LARGE SCALE GENOMIC DNA]</scope>
    <source>
        <strain evidence="3">cv. 10/8</strain>
        <tissue evidence="2">Leaf</tissue>
    </source>
</reference>
<evidence type="ECO:0000256" key="1">
    <source>
        <dbReference type="SAM" id="MobiDB-lite"/>
    </source>
</evidence>
<evidence type="ECO:0000313" key="2">
    <source>
        <dbReference type="EMBL" id="MCI58846.1"/>
    </source>
</evidence>
<feature type="compositionally biased region" description="Basic and acidic residues" evidence="1">
    <location>
        <begin position="69"/>
        <end position="80"/>
    </location>
</feature>
<feature type="compositionally biased region" description="Polar residues" evidence="1">
    <location>
        <begin position="52"/>
        <end position="68"/>
    </location>
</feature>
<feature type="compositionally biased region" description="Low complexity" evidence="1">
    <location>
        <begin position="38"/>
        <end position="49"/>
    </location>
</feature>
<sequence length="88" mass="10031">VRMLNKGSDLLDEILEVGKMPKDMKGLGFDNHINKGVKTVPKKTIPPKNKLQEQMSNHMSQHFAQQKNQKSDHMPQHHAQEVSPQHKG</sequence>
<feature type="non-terminal residue" evidence="2">
    <location>
        <position position="1"/>
    </location>
</feature>
<proteinExistence type="predicted"/>
<evidence type="ECO:0000313" key="3">
    <source>
        <dbReference type="Proteomes" id="UP000265520"/>
    </source>
</evidence>
<dbReference type="AlphaFoldDB" id="A0A392TFD6"/>
<dbReference type="Proteomes" id="UP000265520">
    <property type="component" value="Unassembled WGS sequence"/>
</dbReference>
<protein>
    <submittedName>
        <fullName evidence="2">Gag-pol polyprotein</fullName>
    </submittedName>
</protein>
<feature type="region of interest" description="Disordered" evidence="1">
    <location>
        <begin position="38"/>
        <end position="88"/>
    </location>
</feature>
<name>A0A392TFD6_9FABA</name>